<organism evidence="2 3">
    <name type="scientific">Pseudoalteromonas aurantia</name>
    <dbReference type="NCBI Taxonomy" id="43654"/>
    <lineage>
        <taxon>Bacteria</taxon>
        <taxon>Pseudomonadati</taxon>
        <taxon>Pseudomonadota</taxon>
        <taxon>Gammaproteobacteria</taxon>
        <taxon>Alteromonadales</taxon>
        <taxon>Pseudoalteromonadaceae</taxon>
        <taxon>Pseudoalteromonas</taxon>
    </lineage>
</organism>
<reference evidence="2 3" key="1">
    <citation type="submission" date="2018-01" db="EMBL/GenBank/DDBJ databases">
        <authorList>
            <person name="Paulsen S."/>
            <person name="Gram L.K."/>
        </authorList>
    </citation>
    <scope>NUCLEOTIDE SEQUENCE [LARGE SCALE GENOMIC DNA]</scope>
    <source>
        <strain evidence="2 3">S3790</strain>
    </source>
</reference>
<dbReference type="Proteomes" id="UP000307217">
    <property type="component" value="Unassembled WGS sequence"/>
</dbReference>
<proteinExistence type="predicted"/>
<dbReference type="EMBL" id="PNBX01000031">
    <property type="protein sequence ID" value="TMO68621.1"/>
    <property type="molecule type" value="Genomic_DNA"/>
</dbReference>
<gene>
    <name evidence="2" type="ORF">CWC19_08480</name>
</gene>
<reference evidence="3" key="2">
    <citation type="submission" date="2019-06" db="EMBL/GenBank/DDBJ databases">
        <title>Co-occurence of chitin degradation, pigmentation and bioactivity in marine Pseudoalteromonas.</title>
        <authorList>
            <person name="Sonnenschein E.C."/>
            <person name="Bech P.K."/>
        </authorList>
    </citation>
    <scope>NUCLEOTIDE SEQUENCE [LARGE SCALE GENOMIC DNA]</scope>
    <source>
        <strain evidence="3">S3790</strain>
    </source>
</reference>
<accession>A0A5S3VB18</accession>
<dbReference type="OrthoDB" id="6195299at2"/>
<dbReference type="AlphaFoldDB" id="A0A5S3VB18"/>
<protein>
    <submittedName>
        <fullName evidence="2">DUF2066 domain-containing protein</fullName>
    </submittedName>
</protein>
<feature type="chain" id="PRO_5024403643" evidence="1">
    <location>
        <begin position="20"/>
        <end position="353"/>
    </location>
</feature>
<evidence type="ECO:0000256" key="1">
    <source>
        <dbReference type="SAM" id="SignalP"/>
    </source>
</evidence>
<sequence length="353" mass="40538">MLIRVLLFICAFFSSPNFAIEVTDLYQSTLAVADKTRATRVKASQQALMNVIKKLTGRYENVDHALVKKAKRSISDYMLKYEYLNLDDDDDELKIRIKFEASKVETLVRDAQLPFWGNRRPMIAIWLAIEDNLQRDFVTQERYPQLGRLIYDTAAEWGVPVVVPLLDLQDRASVGIAEVWGNFSEPVEQASIRYNAERVITARMFKQPHSSRWQLEWRYTDAELFESNQLVGDKQQVLIQMVNDLSSVLVANYVIDPTVSYATTSTVFTVDKLNDFTHIEQAKRQLKSISTVAGVDVIYRSKDVVKFEVEHTSSLEDLIKALKLEQAFSEYIDPRAFYHAADAESLKYSWVGP</sequence>
<dbReference type="InterPro" id="IPR018642">
    <property type="entry name" value="DUF2066"/>
</dbReference>
<evidence type="ECO:0000313" key="3">
    <source>
        <dbReference type="Proteomes" id="UP000307217"/>
    </source>
</evidence>
<dbReference type="Pfam" id="PF09839">
    <property type="entry name" value="DUF2066"/>
    <property type="match status" value="1"/>
</dbReference>
<comment type="caution">
    <text evidence="2">The sequence shown here is derived from an EMBL/GenBank/DDBJ whole genome shotgun (WGS) entry which is preliminary data.</text>
</comment>
<feature type="signal peptide" evidence="1">
    <location>
        <begin position="1"/>
        <end position="19"/>
    </location>
</feature>
<dbReference type="RefSeq" id="WP_138591477.1">
    <property type="nucleotide sequence ID" value="NZ_PNBX01000031.1"/>
</dbReference>
<keyword evidence="1" id="KW-0732">Signal</keyword>
<name>A0A5S3VB18_9GAMM</name>
<evidence type="ECO:0000313" key="2">
    <source>
        <dbReference type="EMBL" id="TMO68621.1"/>
    </source>
</evidence>